<dbReference type="Pfam" id="PF03463">
    <property type="entry name" value="eRF1_1"/>
    <property type="match status" value="1"/>
</dbReference>
<evidence type="ECO:0000256" key="1">
    <source>
        <dbReference type="ARBA" id="ARBA00002832"/>
    </source>
</evidence>
<name>A0A7C2ZSI0_9CREN</name>
<dbReference type="GO" id="GO:0005737">
    <property type="term" value="C:cytoplasm"/>
    <property type="evidence" value="ECO:0007669"/>
    <property type="project" value="UniProtKB-SubCell"/>
</dbReference>
<dbReference type="Pfam" id="PF03465">
    <property type="entry name" value="eRF1_3"/>
    <property type="match status" value="1"/>
</dbReference>
<dbReference type="InterPro" id="IPR029064">
    <property type="entry name" value="Ribosomal_eL30-like_sf"/>
</dbReference>
<dbReference type="EMBL" id="DSGT01000015">
    <property type="protein sequence ID" value="HEW53557.1"/>
    <property type="molecule type" value="Genomic_DNA"/>
</dbReference>
<sequence>MFSEWESKLSVDRRTLKHLIRELKKWRAHATTLLSLYIPPGRPISDVVNLLRQELAITENIKLKKTREAVQWALSSAIDRLSMIRQIPKNGLVVFSGINEDTNDSLVLVFSPPDPVPVFFYRTDKEFHTEFLEPMVEEQEVYGIIIIERDEATIGLLKSSGVQVLDEIEWYIPGKHHKGGQSQRRFDRIIEQMVEEFYKNVAEKVNKYFVPLIEEKKLKGVIVAGPGYAKYDFLKEADNLDYRIRQLIIGEPIDVSYQGYVGLREVVMRAKDILTKHRYIDVLSVLEEFKYHIAKDDGYVVYGAADLETAMKSGAIEKVLVCEDHSDVEKLEKLAQESGATVYIIPSSVDEYEWFKNTFGCVAGIARYPLNM</sequence>
<comment type="subcellular location">
    <subcellularLocation>
        <location evidence="2 9">Cytoplasm</location>
    </subcellularLocation>
</comment>
<evidence type="ECO:0000256" key="2">
    <source>
        <dbReference type="ARBA" id="ARBA00004496"/>
    </source>
</evidence>
<evidence type="ECO:0000256" key="4">
    <source>
        <dbReference type="ARBA" id="ARBA00011520"/>
    </source>
</evidence>
<dbReference type="InterPro" id="IPR005142">
    <property type="entry name" value="eRF1_3"/>
</dbReference>
<comment type="caution">
    <text evidence="11">The sequence shown here is derived from an EMBL/GenBank/DDBJ whole genome shotgun (WGS) entry which is preliminary data.</text>
</comment>
<dbReference type="PANTHER" id="PTHR10113">
    <property type="entry name" value="PEPTIDE CHAIN RELEASE FACTOR SUBUNIT 1"/>
    <property type="match status" value="1"/>
</dbReference>
<dbReference type="InterPro" id="IPR004403">
    <property type="entry name" value="Peptide_chain-rel_eRF1/aRF1"/>
</dbReference>
<feature type="domain" description="eRF1/Pelota-like N-terminal" evidence="10">
    <location>
        <begin position="7"/>
        <end position="137"/>
    </location>
</feature>
<evidence type="ECO:0000256" key="6">
    <source>
        <dbReference type="ARBA" id="ARBA00022490"/>
    </source>
</evidence>
<reference evidence="11" key="1">
    <citation type="journal article" date="2020" name="mSystems">
        <title>Genome- and Community-Level Interaction Insights into Carbon Utilization and Element Cycling Functions of Hydrothermarchaeota in Hydrothermal Sediment.</title>
        <authorList>
            <person name="Zhou Z."/>
            <person name="Liu Y."/>
            <person name="Xu W."/>
            <person name="Pan J."/>
            <person name="Luo Z.H."/>
            <person name="Li M."/>
        </authorList>
    </citation>
    <scope>NUCLEOTIDE SEQUENCE [LARGE SCALE GENOMIC DNA]</scope>
    <source>
        <strain evidence="11">SpSt-16</strain>
    </source>
</reference>
<keyword evidence="6 9" id="KW-0963">Cytoplasm</keyword>
<comment type="subunit">
    <text evidence="4 9">Heterodimer of two subunits, one of which binds GTP.</text>
</comment>
<proteinExistence type="inferred from homology"/>
<gene>
    <name evidence="9 11" type="primary">prf1</name>
    <name evidence="11" type="ORF">ENO77_05330</name>
</gene>
<dbReference type="GO" id="GO:0016149">
    <property type="term" value="F:translation release factor activity, codon specific"/>
    <property type="evidence" value="ECO:0007669"/>
    <property type="project" value="UniProtKB-UniRule"/>
</dbReference>
<evidence type="ECO:0000256" key="7">
    <source>
        <dbReference type="ARBA" id="ARBA00022917"/>
    </source>
</evidence>
<dbReference type="Gene3D" id="3.30.420.60">
    <property type="entry name" value="eRF1 domain 2"/>
    <property type="match status" value="1"/>
</dbReference>
<evidence type="ECO:0000256" key="9">
    <source>
        <dbReference type="HAMAP-Rule" id="MF_00424"/>
    </source>
</evidence>
<dbReference type="Gene3D" id="3.30.1330.30">
    <property type="match status" value="1"/>
</dbReference>
<dbReference type="AlphaFoldDB" id="A0A7C2ZSI0"/>
<dbReference type="SMART" id="SM01194">
    <property type="entry name" value="eRF1_1"/>
    <property type="match status" value="1"/>
</dbReference>
<accession>A0A7C2ZSI0</accession>
<dbReference type="InterPro" id="IPR042226">
    <property type="entry name" value="eFR1_2_sf"/>
</dbReference>
<dbReference type="InterPro" id="IPR024049">
    <property type="entry name" value="eRF1_1_sf"/>
</dbReference>
<dbReference type="InterPro" id="IPR005141">
    <property type="entry name" value="eRF1_2"/>
</dbReference>
<keyword evidence="7 9" id="KW-0648">Protein biosynthesis</keyword>
<organism evidence="11">
    <name type="scientific">Ignisphaera aggregans</name>
    <dbReference type="NCBI Taxonomy" id="334771"/>
    <lineage>
        <taxon>Archaea</taxon>
        <taxon>Thermoproteota</taxon>
        <taxon>Thermoprotei</taxon>
        <taxon>Desulfurococcales</taxon>
        <taxon>Desulfurococcaceae</taxon>
        <taxon>Ignisphaera</taxon>
    </lineage>
</organism>
<comment type="function">
    <text evidence="1 9">Directs the termination of nascent peptide synthesis (translation) in response to the termination codons UAA, UAG and UGA.</text>
</comment>
<dbReference type="Gene3D" id="3.30.960.10">
    <property type="entry name" value="eRF1 domain 1"/>
    <property type="match status" value="1"/>
</dbReference>
<dbReference type="SUPFAM" id="SSF55481">
    <property type="entry name" value="N-terminal domain of eukaryotic peptide chain release factor subunit 1, ERF1"/>
    <property type="match status" value="1"/>
</dbReference>
<evidence type="ECO:0000313" key="11">
    <source>
        <dbReference type="EMBL" id="HEW53557.1"/>
    </source>
</evidence>
<dbReference type="InterPro" id="IPR020918">
    <property type="entry name" value="Peptide_chain-rel_aRF1"/>
</dbReference>
<dbReference type="SUPFAM" id="SSF55315">
    <property type="entry name" value="L30e-like"/>
    <property type="match status" value="1"/>
</dbReference>
<evidence type="ECO:0000256" key="3">
    <source>
        <dbReference type="ARBA" id="ARBA00005326"/>
    </source>
</evidence>
<dbReference type="Pfam" id="PF03464">
    <property type="entry name" value="eRF1_2"/>
    <property type="match status" value="1"/>
</dbReference>
<dbReference type="SUPFAM" id="SSF53137">
    <property type="entry name" value="Translational machinery components"/>
    <property type="match status" value="1"/>
</dbReference>
<protein>
    <recommendedName>
        <fullName evidence="5 9">Peptide chain release factor subunit 1</fullName>
    </recommendedName>
    <alternativeName>
        <fullName evidence="8 9">Translation termination factor aRF1</fullName>
    </alternativeName>
</protein>
<evidence type="ECO:0000256" key="8">
    <source>
        <dbReference type="ARBA" id="ARBA00031168"/>
    </source>
</evidence>
<comment type="similarity">
    <text evidence="3 9">Belongs to the eukaryotic release factor 1 family.</text>
</comment>
<dbReference type="NCBIfam" id="TIGR03676">
    <property type="entry name" value="aRF1_eRF1"/>
    <property type="match status" value="1"/>
</dbReference>
<dbReference type="HAMAP" id="MF_00424">
    <property type="entry name" value="Rel_fact_arch_1"/>
    <property type="match status" value="1"/>
</dbReference>
<evidence type="ECO:0000259" key="10">
    <source>
        <dbReference type="SMART" id="SM01194"/>
    </source>
</evidence>
<dbReference type="InterPro" id="IPR005140">
    <property type="entry name" value="eRF1_Pelota-like_N"/>
</dbReference>
<evidence type="ECO:0000256" key="5">
    <source>
        <dbReference type="ARBA" id="ARBA00019723"/>
    </source>
</evidence>